<evidence type="ECO:0000313" key="2">
    <source>
        <dbReference type="Proteomes" id="UP000318437"/>
    </source>
</evidence>
<organism evidence="1 2">
    <name type="scientific">Bythopirellula polymerisocia</name>
    <dbReference type="NCBI Taxonomy" id="2528003"/>
    <lineage>
        <taxon>Bacteria</taxon>
        <taxon>Pseudomonadati</taxon>
        <taxon>Planctomycetota</taxon>
        <taxon>Planctomycetia</taxon>
        <taxon>Pirellulales</taxon>
        <taxon>Lacipirellulaceae</taxon>
        <taxon>Bythopirellula</taxon>
    </lineage>
</organism>
<accession>A0A5C6CNZ8</accession>
<sequence length="84" mass="9513">MATTRTVPKVAKLFGVAPKKVIDWIEAGELTALNLATRADQRPRYFIEDTALESFKRSREVLPKVKPNSRSKTVTVTKDYFSDI</sequence>
<comment type="caution">
    <text evidence="1">The sequence shown here is derived from an EMBL/GenBank/DDBJ whole genome shotgun (WGS) entry which is preliminary data.</text>
</comment>
<protein>
    <recommendedName>
        <fullName evidence="3">Helix-turn-helix domain protein</fullName>
    </recommendedName>
</protein>
<dbReference type="Proteomes" id="UP000318437">
    <property type="component" value="Unassembled WGS sequence"/>
</dbReference>
<dbReference type="AlphaFoldDB" id="A0A5C6CNZ8"/>
<gene>
    <name evidence="1" type="ORF">Pla144_36620</name>
</gene>
<evidence type="ECO:0008006" key="3">
    <source>
        <dbReference type="Google" id="ProtNLM"/>
    </source>
</evidence>
<dbReference type="RefSeq" id="WP_146451983.1">
    <property type="nucleotide sequence ID" value="NZ_SJPS01000005.1"/>
</dbReference>
<proteinExistence type="predicted"/>
<reference evidence="1 2" key="1">
    <citation type="submission" date="2019-02" db="EMBL/GenBank/DDBJ databases">
        <title>Deep-cultivation of Planctomycetes and their phenomic and genomic characterization uncovers novel biology.</title>
        <authorList>
            <person name="Wiegand S."/>
            <person name="Jogler M."/>
            <person name="Boedeker C."/>
            <person name="Pinto D."/>
            <person name="Vollmers J."/>
            <person name="Rivas-Marin E."/>
            <person name="Kohn T."/>
            <person name="Peeters S.H."/>
            <person name="Heuer A."/>
            <person name="Rast P."/>
            <person name="Oberbeckmann S."/>
            <person name="Bunk B."/>
            <person name="Jeske O."/>
            <person name="Meyerdierks A."/>
            <person name="Storesund J.E."/>
            <person name="Kallscheuer N."/>
            <person name="Luecker S."/>
            <person name="Lage O.M."/>
            <person name="Pohl T."/>
            <person name="Merkel B.J."/>
            <person name="Hornburger P."/>
            <person name="Mueller R.-W."/>
            <person name="Bruemmer F."/>
            <person name="Labrenz M."/>
            <person name="Spormann A.M."/>
            <person name="Op Den Camp H."/>
            <person name="Overmann J."/>
            <person name="Amann R."/>
            <person name="Jetten M.S.M."/>
            <person name="Mascher T."/>
            <person name="Medema M.H."/>
            <person name="Devos D.P."/>
            <person name="Kaster A.-K."/>
            <person name="Ovreas L."/>
            <person name="Rohde M."/>
            <person name="Galperin M.Y."/>
            <person name="Jogler C."/>
        </authorList>
    </citation>
    <scope>NUCLEOTIDE SEQUENCE [LARGE SCALE GENOMIC DNA]</scope>
    <source>
        <strain evidence="1 2">Pla144</strain>
    </source>
</reference>
<name>A0A5C6CNZ8_9BACT</name>
<evidence type="ECO:0000313" key="1">
    <source>
        <dbReference type="EMBL" id="TWU24776.1"/>
    </source>
</evidence>
<dbReference type="EMBL" id="SJPS01000005">
    <property type="protein sequence ID" value="TWU24776.1"/>
    <property type="molecule type" value="Genomic_DNA"/>
</dbReference>
<dbReference type="OrthoDB" id="292298at2"/>
<keyword evidence="2" id="KW-1185">Reference proteome</keyword>